<dbReference type="Proteomes" id="UP000078543">
    <property type="component" value="Unassembled WGS sequence"/>
</dbReference>
<evidence type="ECO:0000259" key="1">
    <source>
        <dbReference type="PROSITE" id="PS51707"/>
    </source>
</evidence>
<proteinExistence type="predicted"/>
<dbReference type="Gene3D" id="1.40.20.10">
    <property type="entry name" value="CHAD domain"/>
    <property type="match status" value="1"/>
</dbReference>
<dbReference type="PANTHER" id="PTHR39569">
    <property type="entry name" value="INORGANIC TRIPHOSPHATASE"/>
    <property type="match status" value="1"/>
</dbReference>
<dbReference type="PROSITE" id="PS51707">
    <property type="entry name" value="CYTH"/>
    <property type="match status" value="1"/>
</dbReference>
<evidence type="ECO:0008006" key="5">
    <source>
        <dbReference type="Google" id="ProtNLM"/>
    </source>
</evidence>
<dbReference type="GO" id="GO:0050355">
    <property type="term" value="F:inorganic triphosphate phosphatase activity"/>
    <property type="evidence" value="ECO:0007669"/>
    <property type="project" value="InterPro"/>
</dbReference>
<dbReference type="Pfam" id="PF05235">
    <property type="entry name" value="CHAD"/>
    <property type="match status" value="1"/>
</dbReference>
<feature type="domain" description="CYTH" evidence="1">
    <location>
        <begin position="3"/>
        <end position="204"/>
    </location>
</feature>
<feature type="domain" description="CHAD" evidence="2">
    <location>
        <begin position="219"/>
        <end position="495"/>
    </location>
</feature>
<dbReference type="SMART" id="SM01118">
    <property type="entry name" value="CYTH"/>
    <property type="match status" value="1"/>
</dbReference>
<dbReference type="SMART" id="SM00880">
    <property type="entry name" value="CHAD"/>
    <property type="match status" value="1"/>
</dbReference>
<reference evidence="3 4" key="1">
    <citation type="submission" date="2016-04" db="EMBL/GenBank/DDBJ databases">
        <title>Draft genome sequence of freshwater magnetotactic bacteria Magnetospirillum marisnigri SP-1 and Magnetospirillum moscoviense BB-1.</title>
        <authorList>
            <person name="Koziaeva V."/>
            <person name="Dziuba M.V."/>
            <person name="Ivanov T.M."/>
            <person name="Kuznetsov B."/>
            <person name="Grouzdev D.S."/>
        </authorList>
    </citation>
    <scope>NUCLEOTIDE SEQUENCE [LARGE SCALE GENOMIC DNA]</scope>
    <source>
        <strain evidence="3 4">BB-1</strain>
    </source>
</reference>
<dbReference type="RefSeq" id="WP_068497575.1">
    <property type="nucleotide sequence ID" value="NZ_LWQU01000075.1"/>
</dbReference>
<keyword evidence="4" id="KW-1185">Reference proteome</keyword>
<dbReference type="InterPro" id="IPR038186">
    <property type="entry name" value="CHAD_dom_sf"/>
</dbReference>
<dbReference type="OrthoDB" id="9777271at2"/>
<dbReference type="PANTHER" id="PTHR39569:SF1">
    <property type="entry name" value="INORGANIC TRIPHOSPHATASE"/>
    <property type="match status" value="1"/>
</dbReference>
<dbReference type="Gene3D" id="2.40.320.10">
    <property type="entry name" value="Hypothetical Protein Pfu-838710-001"/>
    <property type="match status" value="1"/>
</dbReference>
<dbReference type="InterPro" id="IPR039013">
    <property type="entry name" value="YgiF"/>
</dbReference>
<dbReference type="PROSITE" id="PS51708">
    <property type="entry name" value="CHAD"/>
    <property type="match status" value="1"/>
</dbReference>
<dbReference type="GO" id="GO:0046872">
    <property type="term" value="F:metal ion binding"/>
    <property type="evidence" value="ECO:0007669"/>
    <property type="project" value="TreeGrafter"/>
</dbReference>
<dbReference type="Pfam" id="PF01928">
    <property type="entry name" value="CYTH"/>
    <property type="match status" value="1"/>
</dbReference>
<accession>A0A178MY62</accession>
<dbReference type="STRING" id="1437059.A6A05_07530"/>
<evidence type="ECO:0000313" key="4">
    <source>
        <dbReference type="Proteomes" id="UP000078543"/>
    </source>
</evidence>
<dbReference type="CDD" id="cd07756">
    <property type="entry name" value="CYTH-like_Pase_CHAD"/>
    <property type="match status" value="1"/>
</dbReference>
<evidence type="ECO:0000313" key="3">
    <source>
        <dbReference type="EMBL" id="OAN58015.1"/>
    </source>
</evidence>
<name>A0A178MY62_9PROT</name>
<dbReference type="InterPro" id="IPR033469">
    <property type="entry name" value="CYTH-like_dom_sf"/>
</dbReference>
<protein>
    <recommendedName>
        <fullName evidence="5">Inorganic triphosphatase</fullName>
    </recommendedName>
</protein>
<dbReference type="EMBL" id="LWQU01000075">
    <property type="protein sequence ID" value="OAN58015.1"/>
    <property type="molecule type" value="Genomic_DNA"/>
</dbReference>
<gene>
    <name evidence="3" type="ORF">A6A05_07530</name>
</gene>
<dbReference type="AlphaFoldDB" id="A0A178MY62"/>
<dbReference type="InterPro" id="IPR007899">
    <property type="entry name" value="CHAD_dom"/>
</dbReference>
<comment type="caution">
    <text evidence="3">The sequence shown here is derived from an EMBL/GenBank/DDBJ whole genome shotgun (WGS) entry which is preliminary data.</text>
</comment>
<organism evidence="3 4">
    <name type="scientific">Magnetospirillum moscoviense</name>
    <dbReference type="NCBI Taxonomy" id="1437059"/>
    <lineage>
        <taxon>Bacteria</taxon>
        <taxon>Pseudomonadati</taxon>
        <taxon>Pseudomonadota</taxon>
        <taxon>Alphaproteobacteria</taxon>
        <taxon>Rhodospirillales</taxon>
        <taxon>Rhodospirillaceae</taxon>
        <taxon>Magnetospirillum</taxon>
    </lineage>
</organism>
<dbReference type="SUPFAM" id="SSF55154">
    <property type="entry name" value="CYTH-like phosphatases"/>
    <property type="match status" value="1"/>
</dbReference>
<dbReference type="InterPro" id="IPR023577">
    <property type="entry name" value="CYTH_domain"/>
</dbReference>
<sequence>MSNGEIELKLVVAADDLARVARLRSKLGAPAGPMRSVHQVTTYFDTPERTLAAAGIGLRVRKVGDARIQTVKGAGVAAGGLFHRPEWETAIEGDRPRLDLAAEAGLAALAEPGLEERLTALFRTDIRRRLCQVGGADWQAELALDHGAVVAGEHSQPINEIELELIKGGPGHLFAAALLIAEHVPVGLTTLSKSDRGHALADGRVPGPVKAKAIVLKGKQSVGQAFMTIARSCLHQLLANRPALLESRDPEAIHQMRVALRRLRSALKVFRPALPAACPEPLVAEMRWLLGVLGPARDGDVFLSEILGPVIADHPAERSLAQVERHWREARDRDFQAACDAVADPRYTMLLLRLGHWIETLDWSGAEAERVVAFARRTLNKRLKRLAKAAGRSLLDLSAEQRHQVRILGKQLRYGGDFLASLFAVPSTQIFLSALSELQDHLGQLNDIAVAVPRLCAAHQSGRAAWAAGLVAGWHESRRPILLSEAEAAWRRLRKLDPFWR</sequence>
<evidence type="ECO:0000259" key="2">
    <source>
        <dbReference type="PROSITE" id="PS51708"/>
    </source>
</evidence>